<dbReference type="EMBL" id="DVKT01000048">
    <property type="protein sequence ID" value="HIT39640.1"/>
    <property type="molecule type" value="Genomic_DNA"/>
</dbReference>
<sequence length="74" mass="8633">MVRLSINDKAYRIWQLLIDEKCMSVQGIAAHTYYEKEHVLLSLGWLIRENLVVLHDDDGVLLAELVTPISEKYY</sequence>
<protein>
    <submittedName>
        <fullName evidence="1">Winged helix-turn-helix domain-containing protein</fullName>
    </submittedName>
</protein>
<accession>A0A9D1KDD6</accession>
<comment type="caution">
    <text evidence="1">The sequence shown here is derived from an EMBL/GenBank/DDBJ whole genome shotgun (WGS) entry which is preliminary data.</text>
</comment>
<gene>
    <name evidence="1" type="ORF">IAD06_06345</name>
</gene>
<dbReference type="Gene3D" id="1.10.10.10">
    <property type="entry name" value="Winged helix-like DNA-binding domain superfamily/Winged helix DNA-binding domain"/>
    <property type="match status" value="1"/>
</dbReference>
<proteinExistence type="predicted"/>
<dbReference type="InterPro" id="IPR036388">
    <property type="entry name" value="WH-like_DNA-bd_sf"/>
</dbReference>
<dbReference type="Proteomes" id="UP000886722">
    <property type="component" value="Unassembled WGS sequence"/>
</dbReference>
<reference evidence="1" key="2">
    <citation type="journal article" date="2021" name="PeerJ">
        <title>Extensive microbial diversity within the chicken gut microbiome revealed by metagenomics and culture.</title>
        <authorList>
            <person name="Gilroy R."/>
            <person name="Ravi A."/>
            <person name="Getino M."/>
            <person name="Pursley I."/>
            <person name="Horton D.L."/>
            <person name="Alikhan N.F."/>
            <person name="Baker D."/>
            <person name="Gharbi K."/>
            <person name="Hall N."/>
            <person name="Watson M."/>
            <person name="Adriaenssens E.M."/>
            <person name="Foster-Nyarko E."/>
            <person name="Jarju S."/>
            <person name="Secka A."/>
            <person name="Antonio M."/>
            <person name="Oren A."/>
            <person name="Chaudhuri R.R."/>
            <person name="La Ragione R."/>
            <person name="Hildebrand F."/>
            <person name="Pallen M.J."/>
        </authorList>
    </citation>
    <scope>NUCLEOTIDE SEQUENCE</scope>
    <source>
        <strain evidence="1">21143</strain>
    </source>
</reference>
<organism evidence="1 2">
    <name type="scientific">Candidatus Caccoplasma intestinavium</name>
    <dbReference type="NCBI Taxonomy" id="2840716"/>
    <lineage>
        <taxon>Bacteria</taxon>
        <taxon>Pseudomonadati</taxon>
        <taxon>Bacteroidota</taxon>
        <taxon>Bacteroidia</taxon>
        <taxon>Bacteroidales</taxon>
        <taxon>Bacteroidaceae</taxon>
        <taxon>Bacteroidaceae incertae sedis</taxon>
        <taxon>Candidatus Caccoplasma</taxon>
    </lineage>
</organism>
<name>A0A9D1KDD6_9BACT</name>
<evidence type="ECO:0000313" key="2">
    <source>
        <dbReference type="Proteomes" id="UP000886722"/>
    </source>
</evidence>
<dbReference type="InterPro" id="IPR019707">
    <property type="entry name" value="DUF2582"/>
</dbReference>
<dbReference type="AlphaFoldDB" id="A0A9D1KDD6"/>
<dbReference type="Pfam" id="PF10771">
    <property type="entry name" value="DUF2582"/>
    <property type="match status" value="1"/>
</dbReference>
<evidence type="ECO:0000313" key="1">
    <source>
        <dbReference type="EMBL" id="HIT39640.1"/>
    </source>
</evidence>
<reference evidence="1" key="1">
    <citation type="submission" date="2020-10" db="EMBL/GenBank/DDBJ databases">
        <authorList>
            <person name="Gilroy R."/>
        </authorList>
    </citation>
    <scope>NUCLEOTIDE SEQUENCE</scope>
    <source>
        <strain evidence="1">21143</strain>
    </source>
</reference>